<protein>
    <submittedName>
        <fullName evidence="2">Uncharacterized protein YdeI (YjbR/CyaY-like superfamily)</fullName>
    </submittedName>
</protein>
<dbReference type="InterPro" id="IPR014922">
    <property type="entry name" value="YdhG-like"/>
</dbReference>
<dbReference type="InterPro" id="IPR016786">
    <property type="entry name" value="YdeI_bac"/>
</dbReference>
<evidence type="ECO:0000313" key="2">
    <source>
        <dbReference type="EMBL" id="PTX53563.1"/>
    </source>
</evidence>
<dbReference type="EMBL" id="QBKP01000001">
    <property type="protein sequence ID" value="PTX53563.1"/>
    <property type="molecule type" value="Genomic_DNA"/>
</dbReference>
<name>A0A2T6BBW9_9RHOB</name>
<comment type="caution">
    <text evidence="2">The sequence shown here is derived from an EMBL/GenBank/DDBJ whole genome shotgun (WGS) entry which is preliminary data.</text>
</comment>
<reference evidence="2 3" key="1">
    <citation type="submission" date="2018-04" db="EMBL/GenBank/DDBJ databases">
        <title>Genomic Encyclopedia of Archaeal and Bacterial Type Strains, Phase II (KMG-II): from individual species to whole genera.</title>
        <authorList>
            <person name="Goeker M."/>
        </authorList>
    </citation>
    <scope>NUCLEOTIDE SEQUENCE [LARGE SCALE GENOMIC DNA]</scope>
    <source>
        <strain evidence="2 3">DSM 21823</strain>
    </source>
</reference>
<evidence type="ECO:0000313" key="3">
    <source>
        <dbReference type="Proteomes" id="UP000244224"/>
    </source>
</evidence>
<dbReference type="Pfam" id="PF13376">
    <property type="entry name" value="OmdA"/>
    <property type="match status" value="1"/>
</dbReference>
<gene>
    <name evidence="2" type="ORF">C8N34_101484</name>
</gene>
<organism evidence="2 3">
    <name type="scientific">Gemmobacter caeni</name>
    <dbReference type="NCBI Taxonomy" id="589035"/>
    <lineage>
        <taxon>Bacteria</taxon>
        <taxon>Pseudomonadati</taxon>
        <taxon>Pseudomonadota</taxon>
        <taxon>Alphaproteobacteria</taxon>
        <taxon>Rhodobacterales</taxon>
        <taxon>Paracoccaceae</taxon>
        <taxon>Gemmobacter</taxon>
    </lineage>
</organism>
<dbReference type="RefSeq" id="WP_108127282.1">
    <property type="nucleotide sequence ID" value="NZ_QBKP01000001.1"/>
</dbReference>
<evidence type="ECO:0000259" key="1">
    <source>
        <dbReference type="Pfam" id="PF08818"/>
    </source>
</evidence>
<dbReference type="OrthoDB" id="214150at2"/>
<accession>A0A2T6BBW9</accession>
<dbReference type="PIRSF" id="PIRSF021308">
    <property type="entry name" value="UCP021308"/>
    <property type="match status" value="1"/>
</dbReference>
<dbReference type="AlphaFoldDB" id="A0A2T6BBW9"/>
<dbReference type="Pfam" id="PF08818">
    <property type="entry name" value="DUF1801"/>
    <property type="match status" value="1"/>
</dbReference>
<dbReference type="SUPFAM" id="SSF159888">
    <property type="entry name" value="YdhG-like"/>
    <property type="match status" value="1"/>
</dbReference>
<sequence>MTEDPRIEAWYSTESRWQEGLLALRALLRETPLAENLKWRGPCYDWQGGNVAMPWRMKESFGLSFFKGVLLDDPDRLLEPPGPNSRFVRMMRFTASAEVAPASPALRGFLAQALHLEQSGQKVIPAPGELDLPEEIGEAFAEDPDLAAAFDALTPGRRRGYLLHFTQAKQAATRRARLEKWAPHIRAGKGMHDR</sequence>
<proteinExistence type="predicted"/>
<dbReference type="Proteomes" id="UP000244224">
    <property type="component" value="Unassembled WGS sequence"/>
</dbReference>
<feature type="domain" description="YdhG-like" evidence="1">
    <location>
        <begin position="17"/>
        <end position="113"/>
    </location>
</feature>
<keyword evidence="3" id="KW-1185">Reference proteome</keyword>